<name>A0ACB5RQC5_9PEZI</name>
<gene>
    <name evidence="1" type="primary">g2459</name>
    <name evidence="1" type="ORF">NpPPO83_00002459</name>
</gene>
<organism evidence="1 2">
    <name type="scientific">Neofusicoccum parvum</name>
    <dbReference type="NCBI Taxonomy" id="310453"/>
    <lineage>
        <taxon>Eukaryota</taxon>
        <taxon>Fungi</taxon>
        <taxon>Dikarya</taxon>
        <taxon>Ascomycota</taxon>
        <taxon>Pezizomycotina</taxon>
        <taxon>Dothideomycetes</taxon>
        <taxon>Dothideomycetes incertae sedis</taxon>
        <taxon>Botryosphaeriales</taxon>
        <taxon>Botryosphaeriaceae</taxon>
        <taxon>Neofusicoccum</taxon>
    </lineage>
</organism>
<protein>
    <submittedName>
        <fullName evidence="1">Fungal specific transcription factor domain protein</fullName>
    </submittedName>
</protein>
<proteinExistence type="predicted"/>
<reference evidence="1" key="1">
    <citation type="submission" date="2024-09" db="EMBL/GenBank/DDBJ databases">
        <title>Draft Genome Sequences of Neofusicoccum parvum.</title>
        <authorList>
            <person name="Ashida A."/>
            <person name="Camagna M."/>
            <person name="Tanaka A."/>
            <person name="Takemoto D."/>
        </authorList>
    </citation>
    <scope>NUCLEOTIDE SEQUENCE</scope>
    <source>
        <strain evidence="1">PPO83</strain>
    </source>
</reference>
<comment type="caution">
    <text evidence="1">The sequence shown here is derived from an EMBL/GenBank/DDBJ whole genome shotgun (WGS) entry which is preliminary data.</text>
</comment>
<sequence length="225" mass="24680">MADPLSDDRARPYKSRSRRPCDFCRYKRAACLLASAPPCELCARYGKPCTFVENPAKRRRRNDDHEPAVGSLARPSPAESPHSASPDSSRPPSAPTDSSAAFQHTSPTALDLSRAPATTEPHSSQHPRSLDAETGHNAQIVGLSGESDPYLLRLYRFDADDQCSFQQLRIRNMGMSDGVPVQFMVQDNSLANKAQPGDFGKSVTAIRDEITAMVGDEIGRRLIRL</sequence>
<evidence type="ECO:0000313" key="2">
    <source>
        <dbReference type="Proteomes" id="UP001165186"/>
    </source>
</evidence>
<dbReference type="Proteomes" id="UP001165186">
    <property type="component" value="Unassembled WGS sequence"/>
</dbReference>
<dbReference type="EMBL" id="BSXG01000003">
    <property type="protein sequence ID" value="GME22721.1"/>
    <property type="molecule type" value="Genomic_DNA"/>
</dbReference>
<accession>A0ACB5RQC5</accession>
<evidence type="ECO:0000313" key="1">
    <source>
        <dbReference type="EMBL" id="GME22721.1"/>
    </source>
</evidence>
<keyword evidence="2" id="KW-1185">Reference proteome</keyword>